<dbReference type="VEuPathDB" id="FungiDB:PGTG_15328"/>
<dbReference type="GeneID" id="10547373"/>
<accession>E3KYU0</accession>
<proteinExistence type="predicted"/>
<evidence type="ECO:0000256" key="1">
    <source>
        <dbReference type="SAM" id="MobiDB-lite"/>
    </source>
</evidence>
<dbReference type="OrthoDB" id="10451412at2759"/>
<evidence type="ECO:0000313" key="3">
    <source>
        <dbReference type="Proteomes" id="UP000008783"/>
    </source>
</evidence>
<dbReference type="EMBL" id="DS178322">
    <property type="protein sequence ID" value="EFP89486.2"/>
    <property type="molecule type" value="Genomic_DNA"/>
</dbReference>
<dbReference type="Proteomes" id="UP000008783">
    <property type="component" value="Unassembled WGS sequence"/>
</dbReference>
<reference key="1">
    <citation type="submission" date="2007-01" db="EMBL/GenBank/DDBJ databases">
        <title>The Genome Sequence of Puccinia graminis f. sp. tritici Strain CRL 75-36-700-3.</title>
        <authorList>
            <consortium name="The Broad Institute Genome Sequencing Platform"/>
            <person name="Birren B."/>
            <person name="Lander E."/>
            <person name="Galagan J."/>
            <person name="Nusbaum C."/>
            <person name="Devon K."/>
            <person name="Cuomo C."/>
            <person name="Jaffe D."/>
            <person name="Butler J."/>
            <person name="Alvarez P."/>
            <person name="Gnerre S."/>
            <person name="Grabherr M."/>
            <person name="Mauceli E."/>
            <person name="Brockman W."/>
            <person name="Young S."/>
            <person name="LaButti K."/>
            <person name="Sykes S."/>
            <person name="DeCaprio D."/>
            <person name="Crawford M."/>
            <person name="Koehrsen M."/>
            <person name="Engels R."/>
            <person name="Montgomery P."/>
            <person name="Pearson M."/>
            <person name="Howarth C."/>
            <person name="Larson L."/>
            <person name="White J."/>
            <person name="Zeng Q."/>
            <person name="Kodira C."/>
            <person name="Yandava C."/>
            <person name="Alvarado L."/>
            <person name="O'Leary S."/>
            <person name="Szabo L."/>
            <person name="Dean R."/>
            <person name="Schein J."/>
        </authorList>
    </citation>
    <scope>NUCLEOTIDE SEQUENCE</scope>
    <source>
        <strain>CRL 75-36-700-3</strain>
    </source>
</reference>
<keyword evidence="3" id="KW-1185">Reference proteome</keyword>
<evidence type="ECO:0000313" key="2">
    <source>
        <dbReference type="EMBL" id="EFP89486.2"/>
    </source>
</evidence>
<feature type="compositionally biased region" description="Basic and acidic residues" evidence="1">
    <location>
        <begin position="336"/>
        <end position="346"/>
    </location>
</feature>
<dbReference type="RefSeq" id="XP_003333905.2">
    <property type="nucleotide sequence ID" value="XM_003333857.2"/>
</dbReference>
<dbReference type="AlphaFoldDB" id="E3KYU0"/>
<feature type="compositionally biased region" description="Basic residues" evidence="1">
    <location>
        <begin position="347"/>
        <end position="359"/>
    </location>
</feature>
<name>E3KYU0_PUCGT</name>
<reference evidence="3" key="2">
    <citation type="journal article" date="2011" name="Proc. Natl. Acad. Sci. U.S.A.">
        <title>Obligate biotrophy features unraveled by the genomic analysis of rust fungi.</title>
        <authorList>
            <person name="Duplessis S."/>
            <person name="Cuomo C.A."/>
            <person name="Lin Y.-C."/>
            <person name="Aerts A."/>
            <person name="Tisserant E."/>
            <person name="Veneault-Fourrey C."/>
            <person name="Joly D.L."/>
            <person name="Hacquard S."/>
            <person name="Amselem J."/>
            <person name="Cantarel B.L."/>
            <person name="Chiu R."/>
            <person name="Coutinho P.M."/>
            <person name="Feau N."/>
            <person name="Field M."/>
            <person name="Frey P."/>
            <person name="Gelhaye E."/>
            <person name="Goldberg J."/>
            <person name="Grabherr M.G."/>
            <person name="Kodira C.D."/>
            <person name="Kohler A."/>
            <person name="Kuees U."/>
            <person name="Lindquist E.A."/>
            <person name="Lucas S.M."/>
            <person name="Mago R."/>
            <person name="Mauceli E."/>
            <person name="Morin E."/>
            <person name="Murat C."/>
            <person name="Pangilinan J.L."/>
            <person name="Park R."/>
            <person name="Pearson M."/>
            <person name="Quesneville H."/>
            <person name="Rouhier N."/>
            <person name="Sakthikumar S."/>
            <person name="Salamov A.A."/>
            <person name="Schmutz J."/>
            <person name="Selles B."/>
            <person name="Shapiro H."/>
            <person name="Tanguay P."/>
            <person name="Tuskan G.A."/>
            <person name="Henrissat B."/>
            <person name="Van de Peer Y."/>
            <person name="Rouze P."/>
            <person name="Ellis J.G."/>
            <person name="Dodds P.N."/>
            <person name="Schein J.E."/>
            <person name="Zhong S."/>
            <person name="Hamelin R.C."/>
            <person name="Grigoriev I.V."/>
            <person name="Szabo L.J."/>
            <person name="Martin F."/>
        </authorList>
    </citation>
    <scope>NUCLEOTIDE SEQUENCE [LARGE SCALE GENOMIC DNA]</scope>
    <source>
        <strain evidence="3">CRL 75-36-700-3 / race SCCL</strain>
    </source>
</reference>
<dbReference type="InParanoid" id="E3KYU0"/>
<feature type="compositionally biased region" description="Polar residues" evidence="1">
    <location>
        <begin position="63"/>
        <end position="74"/>
    </location>
</feature>
<protein>
    <submittedName>
        <fullName evidence="2">Uncharacterized protein</fullName>
    </submittedName>
</protein>
<dbReference type="KEGG" id="pgr:PGTG_15328"/>
<gene>
    <name evidence="2" type="ORF">PGTG_15328</name>
</gene>
<feature type="region of interest" description="Disordered" evidence="1">
    <location>
        <begin position="314"/>
        <end position="359"/>
    </location>
</feature>
<sequence>MSGSIFSGKSYGHTPRLDLSHPGSSGEEPQESTTSAVMVAVDGGMSPEKNHERISRKRKNKDTVFSPQSQMTTNHDTVGFRNLAETEEKDEAIQILLDKMKTELMLRDLFHSSYTEKASSHSTRNVITAAELHENVTQFVDLLLLTNLRLLRGLGSLTPEGYSEEHDLLHDWLLDILKKSQNRDSNLLDQRNNQIFPAITLKTVLDSVHNAFISKNSNRVIYQLVKKTNVVDTYVGVFSENQLKMTKTVITLLASYYKLHNPEKWRKQFRDEGAFLSYLAKLQNPHMNCEVKEIGESKEFIQVLEFLPWKNPLKESGEGTRNPSHRRGRSVGNNLADRKRRSERDRRGRQRTNSRAKET</sequence>
<dbReference type="HOGENOM" id="CLU_771928_0_0_1"/>
<feature type="region of interest" description="Disordered" evidence="1">
    <location>
        <begin position="1"/>
        <end position="74"/>
    </location>
</feature>
<organism evidence="2 3">
    <name type="scientific">Puccinia graminis f. sp. tritici (strain CRL 75-36-700-3 / race SCCL)</name>
    <name type="common">Black stem rust fungus</name>
    <dbReference type="NCBI Taxonomy" id="418459"/>
    <lineage>
        <taxon>Eukaryota</taxon>
        <taxon>Fungi</taxon>
        <taxon>Dikarya</taxon>
        <taxon>Basidiomycota</taxon>
        <taxon>Pucciniomycotina</taxon>
        <taxon>Pucciniomycetes</taxon>
        <taxon>Pucciniales</taxon>
        <taxon>Pucciniaceae</taxon>
        <taxon>Puccinia</taxon>
    </lineage>
</organism>